<dbReference type="PANTHER" id="PTHR47093">
    <property type="entry name" value="PROTEIN JSN1-RELATED"/>
    <property type="match status" value="1"/>
</dbReference>
<feature type="repeat" description="Pumilio" evidence="2">
    <location>
        <begin position="457"/>
        <end position="492"/>
    </location>
</feature>
<evidence type="ECO:0000256" key="1">
    <source>
        <dbReference type="ARBA" id="ARBA00022737"/>
    </source>
</evidence>
<dbReference type="Gene3D" id="3.30.70.330">
    <property type="match status" value="1"/>
</dbReference>
<dbReference type="SUPFAM" id="SSF48371">
    <property type="entry name" value="ARM repeat"/>
    <property type="match status" value="1"/>
</dbReference>
<dbReference type="InterPro" id="IPR033133">
    <property type="entry name" value="PUM-HD"/>
</dbReference>
<dbReference type="PROSITE" id="PS50302">
    <property type="entry name" value="PUM"/>
    <property type="match status" value="3"/>
</dbReference>
<dbReference type="EMBL" id="CP014587">
    <property type="protein sequence ID" value="ANZ78106.1"/>
    <property type="molecule type" value="Genomic_DNA"/>
</dbReference>
<accession>A0A1B2JJB4</accession>
<feature type="repeat" description="Pumilio" evidence="2">
    <location>
        <begin position="530"/>
        <end position="568"/>
    </location>
</feature>
<dbReference type="SUPFAM" id="SSF54928">
    <property type="entry name" value="RNA-binding domain, RBD"/>
    <property type="match status" value="1"/>
</dbReference>
<dbReference type="GO" id="GO:0003729">
    <property type="term" value="F:mRNA binding"/>
    <property type="evidence" value="ECO:0007669"/>
    <property type="project" value="UniProtKB-ARBA"/>
</dbReference>
<dbReference type="Proteomes" id="UP000094565">
    <property type="component" value="Chromosome 4"/>
</dbReference>
<name>A0A1B2JJB4_PICPA</name>
<dbReference type="AlphaFoldDB" id="A0A1B2JJB4"/>
<dbReference type="Pfam" id="PF00806">
    <property type="entry name" value="PUF"/>
    <property type="match status" value="2"/>
</dbReference>
<evidence type="ECO:0000256" key="2">
    <source>
        <dbReference type="PROSITE-ProRule" id="PRU00317"/>
    </source>
</evidence>
<dbReference type="InterPro" id="IPR052645">
    <property type="entry name" value="Pumilio_domain_protein"/>
</dbReference>
<protein>
    <submittedName>
        <fullName evidence="5">BA75_04546T0</fullName>
    </submittedName>
</protein>
<dbReference type="PROSITE" id="PS50303">
    <property type="entry name" value="PUM_HD"/>
    <property type="match status" value="1"/>
</dbReference>
<dbReference type="InterPro" id="IPR035979">
    <property type="entry name" value="RBD_domain_sf"/>
</dbReference>
<feature type="region of interest" description="Disordered" evidence="3">
    <location>
        <begin position="318"/>
        <end position="368"/>
    </location>
</feature>
<proteinExistence type="predicted"/>
<keyword evidence="6" id="KW-1185">Reference proteome</keyword>
<dbReference type="InterPro" id="IPR001313">
    <property type="entry name" value="Pumilio_RNA-bd_rpt"/>
</dbReference>
<evidence type="ECO:0000313" key="6">
    <source>
        <dbReference type="Proteomes" id="UP000094565"/>
    </source>
</evidence>
<reference evidence="5 6" key="1">
    <citation type="submission" date="2016-02" db="EMBL/GenBank/DDBJ databases">
        <title>Comparative genomic and transcriptomic foundation for Pichia pastoris.</title>
        <authorList>
            <person name="Love K.R."/>
            <person name="Shah K.A."/>
            <person name="Whittaker C.A."/>
            <person name="Wu J."/>
            <person name="Bartlett M.C."/>
            <person name="Ma D."/>
            <person name="Leeson R.L."/>
            <person name="Priest M."/>
            <person name="Young S.K."/>
            <person name="Love J.C."/>
        </authorList>
    </citation>
    <scope>NUCLEOTIDE SEQUENCE [LARGE SCALE GENOMIC DNA]</scope>
    <source>
        <strain evidence="5 6">ATCC 28485</strain>
    </source>
</reference>
<feature type="domain" description="PUM-HD" evidence="4">
    <location>
        <begin position="398"/>
        <end position="757"/>
    </location>
</feature>
<dbReference type="InterPro" id="IPR011989">
    <property type="entry name" value="ARM-like"/>
</dbReference>
<dbReference type="InterPro" id="IPR012677">
    <property type="entry name" value="Nucleotide-bd_a/b_plait_sf"/>
</dbReference>
<keyword evidence="1" id="KW-0677">Repeat</keyword>
<evidence type="ECO:0000256" key="3">
    <source>
        <dbReference type="SAM" id="MobiDB-lite"/>
    </source>
</evidence>
<dbReference type="SMART" id="SM00025">
    <property type="entry name" value="Pumilio"/>
    <property type="match status" value="5"/>
</dbReference>
<evidence type="ECO:0000259" key="4">
    <source>
        <dbReference type="PROSITE" id="PS50303"/>
    </source>
</evidence>
<dbReference type="Gene3D" id="1.25.10.10">
    <property type="entry name" value="Leucine-rich Repeat Variant"/>
    <property type="match status" value="1"/>
</dbReference>
<dbReference type="GO" id="GO:0000288">
    <property type="term" value="P:nuclear-transcribed mRNA catabolic process, deadenylation-dependent decay"/>
    <property type="evidence" value="ECO:0007669"/>
    <property type="project" value="TreeGrafter"/>
</dbReference>
<organism evidence="5 6">
    <name type="scientific">Komagataella pastoris</name>
    <name type="common">Yeast</name>
    <name type="synonym">Pichia pastoris</name>
    <dbReference type="NCBI Taxonomy" id="4922"/>
    <lineage>
        <taxon>Eukaryota</taxon>
        <taxon>Fungi</taxon>
        <taxon>Dikarya</taxon>
        <taxon>Ascomycota</taxon>
        <taxon>Saccharomycotina</taxon>
        <taxon>Pichiomycetes</taxon>
        <taxon>Pichiales</taxon>
        <taxon>Pichiaceae</taxon>
        <taxon>Komagataella</taxon>
    </lineage>
</organism>
<gene>
    <name evidence="5" type="primary">JSN1</name>
    <name evidence="5" type="ORF">ATY40_BA7504546</name>
</gene>
<feature type="repeat" description="Pumilio" evidence="2">
    <location>
        <begin position="493"/>
        <end position="529"/>
    </location>
</feature>
<dbReference type="OrthoDB" id="2017782at2759"/>
<feature type="compositionally biased region" description="Polar residues" evidence="3">
    <location>
        <begin position="326"/>
        <end position="349"/>
    </location>
</feature>
<dbReference type="InterPro" id="IPR016024">
    <property type="entry name" value="ARM-type_fold"/>
</dbReference>
<sequence>MMTSSNNFSNFQGDGDNMLDPFTLSRSPIFPPIGNSPSLGPITPECGDLSSTVGIKTRHRSGTLPSRITTQPSPSTLFGATSPALNAVLEDAASLNSHQITPQHNRLRSSSIQSSIWSDGNNDSSVSVSVPRLTINDNSSLESFAGCRTRSQSTTTVMNNGIKQAPFYHLPNPVIEEEPTFALLNEELNGLSINQPSFAMAPILVDRLPQDAISFVSTFQDASLGPTNTLILLNLPQNGSVTSFNFYKMLCKFGTVQSVRIIHCHNNDLIAIAEFDGVESAMTCKALLNHQELFPGLNCIVSFARIISIKSGVAPQAANKVPGQQPPIQNSANVPNQFNQGTAPHQSQHVAPPPRPPPRASALDEFNTNNEPLRKKVDLLYSTVELYRNSLTPEESFALNHLIQGALKYHEVKENNFGRLPDPLPVRDFDSPKLREIRKEIDNNHYNQTQVEELSLAMLGELPELASDYLGNTIVQKLFELSSPLVRDIMLRKLSPYISQMGVHKNGTWAAQKLISTATTKREMDIIVRSLKPYTTSLFNDQYGNYVLQCCLKFNSPWNDFIFESILSDFLEISRGRYGARAIRTILESDLVTLPQILSVTSRIIMDVLNLAINSNGSLLITWFLDTCQLPNRHINLTNNLLPHLFQLCVHKLGNLTVLKLLNFRGDLLSRNLILGEIFGRLPFHDTMVTEPPSLLKGILSDSNVGPNFIFKLITTVHMDSDLKNYIVNKIKQALMELQLPSTNGYKKLFEEVGFHTEKQTKPKRKYHDSNDFREHDAYVHNPPHSAPGVNPVYMAVDQFTNGYPYQLGYQEQRLSQQNLPYSSGNSY</sequence>
<evidence type="ECO:0000313" key="5">
    <source>
        <dbReference type="EMBL" id="ANZ78106.1"/>
    </source>
</evidence>
<dbReference type="PANTHER" id="PTHR47093:SF1">
    <property type="entry name" value="PROTEIN JSN1-RELATED"/>
    <property type="match status" value="1"/>
</dbReference>